<dbReference type="SFLD" id="SFLDG01129">
    <property type="entry name" value="C1.5:_HAD__Beta-PGM__Phosphata"/>
    <property type="match status" value="1"/>
</dbReference>
<dbReference type="InterPro" id="IPR006439">
    <property type="entry name" value="HAD-SF_hydro_IA"/>
</dbReference>
<sequence>MIFLFPSNRNDVKKLLKETKLLMLDFDGTLVEFEKAEKKALNAFLKKNNVRANKRKKAIKFYDQINKQLWRKFEKKELTLEEVRKSRFLALKEKYALRGDPEKLDKEYLQYLIECTKTTKQTLKLLGKLKEKYKVYVITNGIHYVQVARLEKTRIMNLTDGFVTSEKIGAPKPESDMFNYILEKENMKPKQAFVVGDSYKADIVGANKLGIKSCLIVKSKRKRKKFDEKEKPNMIAKSFVEWAKFIISIN</sequence>
<dbReference type="InterPro" id="IPR052550">
    <property type="entry name" value="Pyrimidine_5'-ntase_YjjG"/>
</dbReference>
<dbReference type="PANTHER" id="PTHR47478">
    <property type="match status" value="1"/>
</dbReference>
<evidence type="ECO:0000256" key="1">
    <source>
        <dbReference type="ARBA" id="ARBA00007958"/>
    </source>
</evidence>
<dbReference type="EMBL" id="CP084167">
    <property type="protein sequence ID" value="UJG42810.1"/>
    <property type="molecule type" value="Genomic_DNA"/>
</dbReference>
<dbReference type="SFLD" id="SFLDS00003">
    <property type="entry name" value="Haloacid_Dehalogenase"/>
    <property type="match status" value="1"/>
</dbReference>
<dbReference type="InterPro" id="IPR023198">
    <property type="entry name" value="PGP-like_dom2"/>
</dbReference>
<comment type="similarity">
    <text evidence="1">Belongs to the HAD-like hydrolase superfamily.</text>
</comment>
<dbReference type="Proteomes" id="UP001200513">
    <property type="component" value="Chromosome"/>
</dbReference>
<protein>
    <submittedName>
        <fullName evidence="2">YjjG family noncanonical pyrimidine nucleotidase</fullName>
    </submittedName>
</protein>
<dbReference type="Gene3D" id="3.40.50.1000">
    <property type="entry name" value="HAD superfamily/HAD-like"/>
    <property type="match status" value="1"/>
</dbReference>
<dbReference type="InterPro" id="IPR036412">
    <property type="entry name" value="HAD-like_sf"/>
</dbReference>
<reference evidence="2" key="1">
    <citation type="journal article" date="2022" name="Nat. Microbiol.">
        <title>Unique mobile elements and scalable gene flow at the prokaryote-eukaryote boundary revealed by circularized Asgard archaea genomes.</title>
        <authorList>
            <person name="Wu F."/>
            <person name="Speth D.R."/>
            <person name="Philosof A."/>
            <person name="Cremiere A."/>
            <person name="Narayanan A."/>
            <person name="Barco R.A."/>
            <person name="Connon S.A."/>
            <person name="Amend J.P."/>
            <person name="Antoshechkin I.A."/>
            <person name="Orphan V.J."/>
        </authorList>
    </citation>
    <scope>NUCLEOTIDE SEQUENCE</scope>
    <source>
        <strain evidence="2">PR6</strain>
    </source>
</reference>
<dbReference type="InterPro" id="IPR011951">
    <property type="entry name" value="HAD-SF_hydro_IA_YjjG/PynA"/>
</dbReference>
<name>A0A9Y1BPR0_9ARCH</name>
<dbReference type="AlphaFoldDB" id="A0A9Y1BPR0"/>
<dbReference type="NCBIfam" id="TIGR02254">
    <property type="entry name" value="YjjG_YfnB"/>
    <property type="match status" value="1"/>
</dbReference>
<evidence type="ECO:0000313" key="2">
    <source>
        <dbReference type="EMBL" id="UJG42810.1"/>
    </source>
</evidence>
<dbReference type="SUPFAM" id="SSF56784">
    <property type="entry name" value="HAD-like"/>
    <property type="match status" value="1"/>
</dbReference>
<dbReference type="InterPro" id="IPR041492">
    <property type="entry name" value="HAD_2"/>
</dbReference>
<dbReference type="GO" id="GO:0008253">
    <property type="term" value="F:5'-nucleotidase activity"/>
    <property type="evidence" value="ECO:0007669"/>
    <property type="project" value="InterPro"/>
</dbReference>
<proteinExistence type="inferred from homology"/>
<dbReference type="PANTHER" id="PTHR47478:SF1">
    <property type="entry name" value="PYRIMIDINE 5'-NUCLEOTIDASE YJJG"/>
    <property type="match status" value="1"/>
</dbReference>
<organism evidence="2">
    <name type="scientific">Candidatus Heimdallarchaeum endolithica</name>
    <dbReference type="NCBI Taxonomy" id="2876572"/>
    <lineage>
        <taxon>Archaea</taxon>
        <taxon>Promethearchaeati</taxon>
        <taxon>Candidatus Heimdallarchaeota</taxon>
        <taxon>Candidatus Heimdallarchaeia (ex Rinke et al. 2021) (nom. nud.)</taxon>
        <taxon>Candidatus Heimdallarchaeales</taxon>
        <taxon>Candidatus Heimdallarchaeaceae</taxon>
        <taxon>Candidatus Heimdallarchaeum</taxon>
    </lineage>
</organism>
<dbReference type="Pfam" id="PF13419">
    <property type="entry name" value="HAD_2"/>
    <property type="match status" value="1"/>
</dbReference>
<accession>A0A9Y1BPR0</accession>
<gene>
    <name evidence="2" type="ORF">K9W46_10545</name>
</gene>
<dbReference type="Gene3D" id="1.10.150.240">
    <property type="entry name" value="Putative phosphatase, domain 2"/>
    <property type="match status" value="1"/>
</dbReference>
<dbReference type="NCBIfam" id="TIGR01549">
    <property type="entry name" value="HAD-SF-IA-v1"/>
    <property type="match status" value="1"/>
</dbReference>
<dbReference type="InterPro" id="IPR023214">
    <property type="entry name" value="HAD_sf"/>
</dbReference>